<dbReference type="WBParaSite" id="L893_g16456.t1">
    <property type="protein sequence ID" value="L893_g16456.t1"/>
    <property type="gene ID" value="L893_g16456"/>
</dbReference>
<organism evidence="2 3">
    <name type="scientific">Steinernema glaseri</name>
    <dbReference type="NCBI Taxonomy" id="37863"/>
    <lineage>
        <taxon>Eukaryota</taxon>
        <taxon>Metazoa</taxon>
        <taxon>Ecdysozoa</taxon>
        <taxon>Nematoda</taxon>
        <taxon>Chromadorea</taxon>
        <taxon>Rhabditida</taxon>
        <taxon>Tylenchina</taxon>
        <taxon>Panagrolaimomorpha</taxon>
        <taxon>Strongyloidoidea</taxon>
        <taxon>Steinernematidae</taxon>
        <taxon>Steinernema</taxon>
    </lineage>
</organism>
<feature type="domain" description="SHSP" evidence="1">
    <location>
        <begin position="107"/>
        <end position="153"/>
    </location>
</feature>
<dbReference type="CDD" id="cd06526">
    <property type="entry name" value="metazoan_ACD"/>
    <property type="match status" value="1"/>
</dbReference>
<sequence>MSLLLRQLSRNVGQTMSVASRRHFWHRPTFVGRIFDDVLDNMERIEREIAHISRRTRSPLYYDPFRFDSTSIVEENGVKKFKIEFDVRRFKPEEVSVITKNRELTARYNCTVSIPEGVEPKAVTCKYLEGKLTVEAPYEPPAAETIKETEINVKHE</sequence>
<evidence type="ECO:0000313" key="3">
    <source>
        <dbReference type="WBParaSite" id="L893_g16456.t1"/>
    </source>
</evidence>
<dbReference type="Gene3D" id="2.60.40.790">
    <property type="match status" value="1"/>
</dbReference>
<reference evidence="3" key="1">
    <citation type="submission" date="2016-11" db="UniProtKB">
        <authorList>
            <consortium name="WormBaseParasite"/>
        </authorList>
    </citation>
    <scope>IDENTIFICATION</scope>
</reference>
<proteinExistence type="predicted"/>
<dbReference type="Proteomes" id="UP000095287">
    <property type="component" value="Unplaced"/>
</dbReference>
<name>A0A1I7YHL1_9BILA</name>
<dbReference type="InterPro" id="IPR008978">
    <property type="entry name" value="HSP20-like_chaperone"/>
</dbReference>
<dbReference type="InterPro" id="IPR002068">
    <property type="entry name" value="A-crystallin/Hsp20_dom"/>
</dbReference>
<protein>
    <submittedName>
        <fullName evidence="3">SHSP domain-containing protein</fullName>
    </submittedName>
</protein>
<evidence type="ECO:0000259" key="1">
    <source>
        <dbReference type="Pfam" id="PF00011"/>
    </source>
</evidence>
<evidence type="ECO:0000313" key="2">
    <source>
        <dbReference type="Proteomes" id="UP000095287"/>
    </source>
</evidence>
<dbReference type="AlphaFoldDB" id="A0A1I7YHL1"/>
<dbReference type="SUPFAM" id="SSF49764">
    <property type="entry name" value="HSP20-like chaperones"/>
    <property type="match status" value="1"/>
</dbReference>
<keyword evidence="2" id="KW-1185">Reference proteome</keyword>
<accession>A0A1I7YHL1</accession>
<dbReference type="Pfam" id="PF00011">
    <property type="entry name" value="HSP20"/>
    <property type="match status" value="1"/>
</dbReference>